<proteinExistence type="predicted"/>
<name>A0A918TXZ0_9BACT</name>
<dbReference type="EMBL" id="BMXI01000038">
    <property type="protein sequence ID" value="GHC68102.1"/>
    <property type="molecule type" value="Genomic_DNA"/>
</dbReference>
<reference evidence="1" key="1">
    <citation type="journal article" date="2014" name="Int. J. Syst. Evol. Microbiol.">
        <title>Complete genome sequence of Corynebacterium casei LMG S-19264T (=DSM 44701T), isolated from a smear-ripened cheese.</title>
        <authorList>
            <consortium name="US DOE Joint Genome Institute (JGI-PGF)"/>
            <person name="Walter F."/>
            <person name="Albersmeier A."/>
            <person name="Kalinowski J."/>
            <person name="Ruckert C."/>
        </authorList>
    </citation>
    <scope>NUCLEOTIDE SEQUENCE</scope>
    <source>
        <strain evidence="1">KCTC 12988</strain>
    </source>
</reference>
<dbReference type="Proteomes" id="UP000644507">
    <property type="component" value="Unassembled WGS sequence"/>
</dbReference>
<comment type="caution">
    <text evidence="1">The sequence shown here is derived from an EMBL/GenBank/DDBJ whole genome shotgun (WGS) entry which is preliminary data.</text>
</comment>
<sequence length="124" mass="14370">MPHGKVLLLGASGTVQGRLGRWFNPTLTDVCNEFDELLKKRRWLEAIGDFDTIHHVIRFGQNDEPEIEFGRISKKYSELPTASLRSMSGLHEVYLDRQELRNYLQAEVLRSLQIIGERFSLSWP</sequence>
<organism evidence="1 2">
    <name type="scientific">Roseibacillus persicicus</name>
    <dbReference type="NCBI Taxonomy" id="454148"/>
    <lineage>
        <taxon>Bacteria</taxon>
        <taxon>Pseudomonadati</taxon>
        <taxon>Verrucomicrobiota</taxon>
        <taxon>Verrucomicrobiia</taxon>
        <taxon>Verrucomicrobiales</taxon>
        <taxon>Verrucomicrobiaceae</taxon>
        <taxon>Roseibacillus</taxon>
    </lineage>
</organism>
<keyword evidence="2" id="KW-1185">Reference proteome</keyword>
<evidence type="ECO:0000313" key="2">
    <source>
        <dbReference type="Proteomes" id="UP000644507"/>
    </source>
</evidence>
<dbReference type="AlphaFoldDB" id="A0A918TXZ0"/>
<dbReference type="InterPro" id="IPR029081">
    <property type="entry name" value="Imm39"/>
</dbReference>
<reference evidence="1" key="2">
    <citation type="submission" date="2020-09" db="EMBL/GenBank/DDBJ databases">
        <authorList>
            <person name="Sun Q."/>
            <person name="Kim S."/>
        </authorList>
    </citation>
    <scope>NUCLEOTIDE SEQUENCE</scope>
    <source>
        <strain evidence="1">KCTC 12988</strain>
    </source>
</reference>
<dbReference type="Pfam" id="PF15568">
    <property type="entry name" value="Imm39"/>
    <property type="match status" value="1"/>
</dbReference>
<gene>
    <name evidence="1" type="ORF">GCM10007100_40220</name>
</gene>
<evidence type="ECO:0000313" key="1">
    <source>
        <dbReference type="EMBL" id="GHC68102.1"/>
    </source>
</evidence>
<protein>
    <submittedName>
        <fullName evidence="1">Uncharacterized protein</fullName>
    </submittedName>
</protein>
<accession>A0A918TXZ0</accession>